<reference evidence="7 8" key="1">
    <citation type="submission" date="2024-01" db="EMBL/GenBank/DDBJ databases">
        <title>A draft genome for a cacao thread blight-causing isolate of Paramarasmius palmivorus.</title>
        <authorList>
            <person name="Baruah I.K."/>
            <person name="Bukari Y."/>
            <person name="Amoako-Attah I."/>
            <person name="Meinhardt L.W."/>
            <person name="Bailey B.A."/>
            <person name="Cohen S.P."/>
        </authorList>
    </citation>
    <scope>NUCLEOTIDE SEQUENCE [LARGE SCALE GENOMIC DNA]</scope>
    <source>
        <strain evidence="7 8">GH-12</strain>
    </source>
</reference>
<dbReference type="GO" id="GO:0010181">
    <property type="term" value="F:FMN binding"/>
    <property type="evidence" value="ECO:0007669"/>
    <property type="project" value="InterPro"/>
</dbReference>
<dbReference type="Proteomes" id="UP001383192">
    <property type="component" value="Unassembled WGS sequence"/>
</dbReference>
<evidence type="ECO:0000313" key="7">
    <source>
        <dbReference type="EMBL" id="KAK7015196.1"/>
    </source>
</evidence>
<dbReference type="InterPro" id="IPR013785">
    <property type="entry name" value="Aldolase_TIM"/>
</dbReference>
<dbReference type="EMBL" id="JAYKXP010000324">
    <property type="protein sequence ID" value="KAK7015196.1"/>
    <property type="molecule type" value="Genomic_DNA"/>
</dbReference>
<gene>
    <name evidence="7" type="ORF">VNI00_019146</name>
</gene>
<feature type="domain" description="NADH:flavin oxidoreductase/NADH oxidase N-terminal" evidence="6">
    <location>
        <begin position="27"/>
        <end position="382"/>
    </location>
</feature>
<name>A0AAW0APC4_9AGAR</name>
<comment type="caution">
    <text evidence="7">The sequence shown here is derived from an EMBL/GenBank/DDBJ whole genome shotgun (WGS) entry which is preliminary data.</text>
</comment>
<dbReference type="SUPFAM" id="SSF51395">
    <property type="entry name" value="FMN-linked oxidoreductases"/>
    <property type="match status" value="1"/>
</dbReference>
<accession>A0AAW0APC4</accession>
<comment type="similarity">
    <text evidence="1">Belongs to the NADH:flavin oxidoreductase/NADH oxidase family.</text>
</comment>
<dbReference type="InterPro" id="IPR051799">
    <property type="entry name" value="NADH_flavin_oxidoreductase"/>
</dbReference>
<feature type="transmembrane region" description="Helical" evidence="5">
    <location>
        <begin position="417"/>
        <end position="439"/>
    </location>
</feature>
<evidence type="ECO:0000259" key="6">
    <source>
        <dbReference type="Pfam" id="PF00724"/>
    </source>
</evidence>
<evidence type="ECO:0000313" key="8">
    <source>
        <dbReference type="Proteomes" id="UP001383192"/>
    </source>
</evidence>
<organism evidence="7 8">
    <name type="scientific">Paramarasmius palmivorus</name>
    <dbReference type="NCBI Taxonomy" id="297713"/>
    <lineage>
        <taxon>Eukaryota</taxon>
        <taxon>Fungi</taxon>
        <taxon>Dikarya</taxon>
        <taxon>Basidiomycota</taxon>
        <taxon>Agaricomycotina</taxon>
        <taxon>Agaricomycetes</taxon>
        <taxon>Agaricomycetidae</taxon>
        <taxon>Agaricales</taxon>
        <taxon>Marasmiineae</taxon>
        <taxon>Marasmiaceae</taxon>
        <taxon>Paramarasmius</taxon>
    </lineage>
</organism>
<evidence type="ECO:0000256" key="3">
    <source>
        <dbReference type="ARBA" id="ARBA00022643"/>
    </source>
</evidence>
<proteinExistence type="inferred from homology"/>
<dbReference type="GO" id="GO:0016491">
    <property type="term" value="F:oxidoreductase activity"/>
    <property type="evidence" value="ECO:0007669"/>
    <property type="project" value="UniProtKB-KW"/>
</dbReference>
<dbReference type="AlphaFoldDB" id="A0AAW0APC4"/>
<evidence type="ECO:0000256" key="5">
    <source>
        <dbReference type="SAM" id="Phobius"/>
    </source>
</evidence>
<dbReference type="PANTHER" id="PTHR43656">
    <property type="entry name" value="BINDING OXIDOREDUCTASE, PUTATIVE (AFU_ORTHOLOGUE AFUA_2G08260)-RELATED"/>
    <property type="match status" value="1"/>
</dbReference>
<evidence type="ECO:0000256" key="2">
    <source>
        <dbReference type="ARBA" id="ARBA00022630"/>
    </source>
</evidence>
<dbReference type="PANTHER" id="PTHR43656:SF2">
    <property type="entry name" value="BINDING OXIDOREDUCTASE, PUTATIVE (AFU_ORTHOLOGUE AFUA_2G08260)-RELATED"/>
    <property type="match status" value="1"/>
</dbReference>
<protein>
    <recommendedName>
        <fullName evidence="6">NADH:flavin oxidoreductase/NADH oxidase N-terminal domain-containing protein</fullName>
    </recommendedName>
</protein>
<keyword evidence="4" id="KW-0560">Oxidoreductase</keyword>
<feature type="transmembrane region" description="Helical" evidence="5">
    <location>
        <begin position="484"/>
        <end position="503"/>
    </location>
</feature>
<dbReference type="InterPro" id="IPR001155">
    <property type="entry name" value="OxRdtase_FMN_N"/>
</dbReference>
<dbReference type="Pfam" id="PF00724">
    <property type="entry name" value="Oxidored_FMN"/>
    <property type="match status" value="1"/>
</dbReference>
<keyword evidence="2" id="KW-0285">Flavoprotein</keyword>
<evidence type="ECO:0000256" key="4">
    <source>
        <dbReference type="ARBA" id="ARBA00023002"/>
    </source>
</evidence>
<keyword evidence="3" id="KW-0288">FMN</keyword>
<keyword evidence="5" id="KW-0812">Transmembrane</keyword>
<dbReference type="Gene3D" id="3.20.20.70">
    <property type="entry name" value="Aldolase class I"/>
    <property type="match status" value="1"/>
</dbReference>
<keyword evidence="5" id="KW-1133">Transmembrane helix</keyword>
<keyword evidence="5" id="KW-0472">Membrane</keyword>
<keyword evidence="8" id="KW-1185">Reference proteome</keyword>
<sequence length="513" mass="56984">MAITHPEDAQGGDIEKIYAEVTLPCGKKLQNRLVKVAMYEHLASMFGGLPNEQHYTLYSNWSSFGWGMIMTGNVQVSPTHLSLGRDLIVPRTLSEECVSRYRKLADCIHGGHQAGPGPLAIMQLNHAGRQSSNFLGGRYPFVPPLAPSATPVSPKNTGLISWLIHHLLFQTPRAMSVLDIDNVVSEFVRGAELALRSGFDGVQLHVAHGYLLAQFLSPKVNKRKDEYGPGSLRLLHRIITGIRAITPKDFAVGVKLNTSDYSALEQSTSKTQQEERALEHLRELASWGLVDFIEISGGDYENPEFMMSGLKSPRQAFFASFSAKAVRALESESFSKPPLIVLTGGLRSPGHIISAISSQHTHLLGIGRTSVTCPDLPLRLRRRAMEDTDVPTEQDFTPFQPEPDLRLDFVHRWPWSWIWPFLPKITLIGAGIGMAWYVVAIRQLASHKIVENEVYSPDYDLGGLGAVFKMWISSEALEYPKLRWFMVLMSSLMLCVAVTLLGSCFGNNLGLRH</sequence>
<evidence type="ECO:0000256" key="1">
    <source>
        <dbReference type="ARBA" id="ARBA00005979"/>
    </source>
</evidence>